<gene>
    <name evidence="1" type="ORF">OJF2_74390</name>
</gene>
<name>A0A5B9WEZ7_9BACT</name>
<accession>A0A5B9WEZ7</accession>
<dbReference type="EMBL" id="CP042997">
    <property type="protein sequence ID" value="QEH38829.1"/>
    <property type="molecule type" value="Genomic_DNA"/>
</dbReference>
<protein>
    <submittedName>
        <fullName evidence="1">Uncharacterized protein</fullName>
    </submittedName>
</protein>
<sequence>MFDATGPALAIRPGLSLTRLEADELDRDDPEFEEGLERLLV</sequence>
<dbReference type="Proteomes" id="UP000324233">
    <property type="component" value="Chromosome"/>
</dbReference>
<keyword evidence="2" id="KW-1185">Reference proteome</keyword>
<dbReference type="RefSeq" id="WP_261344045.1">
    <property type="nucleotide sequence ID" value="NZ_CP042997.1"/>
</dbReference>
<evidence type="ECO:0000313" key="1">
    <source>
        <dbReference type="EMBL" id="QEH38829.1"/>
    </source>
</evidence>
<dbReference type="KEGG" id="agv:OJF2_74390"/>
<dbReference type="AlphaFoldDB" id="A0A5B9WEZ7"/>
<reference evidence="1 2" key="1">
    <citation type="submission" date="2019-08" db="EMBL/GenBank/DDBJ databases">
        <title>Deep-cultivation of Planctomycetes and their phenomic and genomic characterization uncovers novel biology.</title>
        <authorList>
            <person name="Wiegand S."/>
            <person name="Jogler M."/>
            <person name="Boedeker C."/>
            <person name="Pinto D."/>
            <person name="Vollmers J."/>
            <person name="Rivas-Marin E."/>
            <person name="Kohn T."/>
            <person name="Peeters S.H."/>
            <person name="Heuer A."/>
            <person name="Rast P."/>
            <person name="Oberbeckmann S."/>
            <person name="Bunk B."/>
            <person name="Jeske O."/>
            <person name="Meyerdierks A."/>
            <person name="Storesund J.E."/>
            <person name="Kallscheuer N."/>
            <person name="Luecker S."/>
            <person name="Lage O.M."/>
            <person name="Pohl T."/>
            <person name="Merkel B.J."/>
            <person name="Hornburger P."/>
            <person name="Mueller R.-W."/>
            <person name="Bruemmer F."/>
            <person name="Labrenz M."/>
            <person name="Spormann A.M."/>
            <person name="Op den Camp H."/>
            <person name="Overmann J."/>
            <person name="Amann R."/>
            <person name="Jetten M.S.M."/>
            <person name="Mascher T."/>
            <person name="Medema M.H."/>
            <person name="Devos D.P."/>
            <person name="Kaster A.-K."/>
            <person name="Ovreas L."/>
            <person name="Rohde M."/>
            <person name="Galperin M.Y."/>
            <person name="Jogler C."/>
        </authorList>
    </citation>
    <scope>NUCLEOTIDE SEQUENCE [LARGE SCALE GENOMIC DNA]</scope>
    <source>
        <strain evidence="1 2">OJF2</strain>
    </source>
</reference>
<proteinExistence type="predicted"/>
<evidence type="ECO:0000313" key="2">
    <source>
        <dbReference type="Proteomes" id="UP000324233"/>
    </source>
</evidence>
<organism evidence="1 2">
    <name type="scientific">Aquisphaera giovannonii</name>
    <dbReference type="NCBI Taxonomy" id="406548"/>
    <lineage>
        <taxon>Bacteria</taxon>
        <taxon>Pseudomonadati</taxon>
        <taxon>Planctomycetota</taxon>
        <taxon>Planctomycetia</taxon>
        <taxon>Isosphaerales</taxon>
        <taxon>Isosphaeraceae</taxon>
        <taxon>Aquisphaera</taxon>
    </lineage>
</organism>